<dbReference type="RefSeq" id="WP_252838213.1">
    <property type="nucleotide sequence ID" value="NZ_JAJJVQ010000003.1"/>
</dbReference>
<dbReference type="EMBL" id="JAJJVQ010000003">
    <property type="protein sequence ID" value="MCO5781610.1"/>
    <property type="molecule type" value="Genomic_DNA"/>
</dbReference>
<accession>A0ABT1B7P9</accession>
<sequence>MKNIILGLMCFFVSLDVLANLPEDVYRRDTRSPEHIFSEGFRPRGSNPNLLDHVSGASLRPNAERLSGWVSTSSSWDWVTTPRYPINEFWVYRIRPGHNSFSVIEAFESFIRYRPNSESDISFVSGLLNVYREQQEWAFLGDIPPEDIEWGARYVFRVTSELGGTYVEEERRINPRYFQATSTPNPDAYPITIRANNSVSTITSYPASREPRLGFTSLSLTSCWGSHSSPRVKRNPPECNILSELKVSKNMMVKGGALINQAIIDSMHAEM</sequence>
<organism evidence="1 2">
    <name type="scientific">Citrobacter meridianamericanus</name>
    <dbReference type="NCBI Taxonomy" id="2894201"/>
    <lineage>
        <taxon>Bacteria</taxon>
        <taxon>Pseudomonadati</taxon>
        <taxon>Pseudomonadota</taxon>
        <taxon>Gammaproteobacteria</taxon>
        <taxon>Enterobacterales</taxon>
        <taxon>Enterobacteriaceae</taxon>
        <taxon>Citrobacter</taxon>
    </lineage>
</organism>
<proteinExistence type="predicted"/>
<dbReference type="Gene3D" id="3.90.210.10">
    <property type="entry name" value="Heat-Labile Enterotoxin, subunit A"/>
    <property type="match status" value="1"/>
</dbReference>
<comment type="caution">
    <text evidence="1">The sequence shown here is derived from an EMBL/GenBank/DDBJ whole genome shotgun (WGS) entry which is preliminary data.</text>
</comment>
<evidence type="ECO:0000313" key="1">
    <source>
        <dbReference type="EMBL" id="MCO5781610.1"/>
    </source>
</evidence>
<name>A0ABT1B7P9_9ENTR</name>
<evidence type="ECO:0000313" key="2">
    <source>
        <dbReference type="Proteomes" id="UP001139290"/>
    </source>
</evidence>
<dbReference type="Pfam" id="PF02917">
    <property type="entry name" value="Pertussis_S1"/>
    <property type="match status" value="1"/>
</dbReference>
<dbReference type="SUPFAM" id="SSF56399">
    <property type="entry name" value="ADP-ribosylation"/>
    <property type="match status" value="1"/>
</dbReference>
<dbReference type="Proteomes" id="UP001139290">
    <property type="component" value="Unassembled WGS sequence"/>
</dbReference>
<dbReference type="InterPro" id="IPR003898">
    <property type="entry name" value="Borpert_toxA"/>
</dbReference>
<keyword evidence="2" id="KW-1185">Reference proteome</keyword>
<protein>
    <submittedName>
        <fullName evidence="1">Uncharacterized protein</fullName>
    </submittedName>
</protein>
<reference evidence="1" key="1">
    <citation type="submission" date="2021-11" db="EMBL/GenBank/DDBJ databases">
        <title>Citrobacter meridianamericanus sp. nov. isolated from soil.</title>
        <authorList>
            <person name="Furlan J.P.R."/>
            <person name="Stehling E.G."/>
        </authorList>
    </citation>
    <scope>NUCLEOTIDE SEQUENCE</scope>
    <source>
        <strain evidence="1">BR102</strain>
    </source>
</reference>
<gene>
    <name evidence="1" type="ORF">LOD26_09760</name>
</gene>